<name>A0A9Q0DDK5_9TELE</name>
<organism evidence="1 2">
    <name type="scientific">Muraenolepis orangiensis</name>
    <name type="common">Patagonian moray cod</name>
    <dbReference type="NCBI Taxonomy" id="630683"/>
    <lineage>
        <taxon>Eukaryota</taxon>
        <taxon>Metazoa</taxon>
        <taxon>Chordata</taxon>
        <taxon>Craniata</taxon>
        <taxon>Vertebrata</taxon>
        <taxon>Euteleostomi</taxon>
        <taxon>Actinopterygii</taxon>
        <taxon>Neopterygii</taxon>
        <taxon>Teleostei</taxon>
        <taxon>Neoteleostei</taxon>
        <taxon>Acanthomorphata</taxon>
        <taxon>Zeiogadaria</taxon>
        <taxon>Gadariae</taxon>
        <taxon>Gadiformes</taxon>
        <taxon>Muraenolepidoidei</taxon>
        <taxon>Muraenolepididae</taxon>
        <taxon>Muraenolepis</taxon>
    </lineage>
</organism>
<dbReference type="AlphaFoldDB" id="A0A9Q0DDK5"/>
<gene>
    <name evidence="1" type="ORF">NHX12_012906</name>
</gene>
<sequence>MTYFCILNVNVKVAGLCSCVSSYSEPPTGFSPKARNGRDFSCHGSYGSLPRDACDKTPPGSEGSPIRGYTTIEVTNV</sequence>
<comment type="caution">
    <text evidence="1">The sequence shown here is derived from an EMBL/GenBank/DDBJ whole genome shotgun (WGS) entry which is preliminary data.</text>
</comment>
<dbReference type="Proteomes" id="UP001148018">
    <property type="component" value="Unassembled WGS sequence"/>
</dbReference>
<dbReference type="EMBL" id="JANIIK010000117">
    <property type="protein sequence ID" value="KAJ3586508.1"/>
    <property type="molecule type" value="Genomic_DNA"/>
</dbReference>
<reference evidence="1" key="1">
    <citation type="submission" date="2022-07" db="EMBL/GenBank/DDBJ databases">
        <title>Chromosome-level genome of Muraenolepis orangiensis.</title>
        <authorList>
            <person name="Kim J."/>
        </authorList>
    </citation>
    <scope>NUCLEOTIDE SEQUENCE</scope>
    <source>
        <strain evidence="1">KU_S4_2022</strain>
        <tissue evidence="1">Muscle</tissue>
    </source>
</reference>
<proteinExistence type="predicted"/>
<protein>
    <submittedName>
        <fullName evidence="1">Uncharacterized protein</fullName>
    </submittedName>
</protein>
<keyword evidence="2" id="KW-1185">Reference proteome</keyword>
<accession>A0A9Q0DDK5</accession>
<dbReference type="OrthoDB" id="6430345at2759"/>
<evidence type="ECO:0000313" key="2">
    <source>
        <dbReference type="Proteomes" id="UP001148018"/>
    </source>
</evidence>
<evidence type="ECO:0000313" key="1">
    <source>
        <dbReference type="EMBL" id="KAJ3586508.1"/>
    </source>
</evidence>